<dbReference type="EMBL" id="CAUYUE010000008">
    <property type="protein sequence ID" value="CAK0783444.1"/>
    <property type="molecule type" value="Genomic_DNA"/>
</dbReference>
<accession>A0AAV1I8R3</accession>
<dbReference type="PANTHER" id="PTHR22847">
    <property type="entry name" value="WD40 REPEAT PROTEIN"/>
    <property type="match status" value="1"/>
</dbReference>
<feature type="repeat" description="WD" evidence="3">
    <location>
        <begin position="10"/>
        <end position="52"/>
    </location>
</feature>
<proteinExistence type="predicted"/>
<evidence type="ECO:0000256" key="4">
    <source>
        <dbReference type="SAM" id="MobiDB-lite"/>
    </source>
</evidence>
<keyword evidence="6" id="KW-1185">Reference proteome</keyword>
<feature type="region of interest" description="Disordered" evidence="4">
    <location>
        <begin position="375"/>
        <end position="414"/>
    </location>
</feature>
<organism evidence="5 6">
    <name type="scientific">Coccomyxa viridis</name>
    <dbReference type="NCBI Taxonomy" id="1274662"/>
    <lineage>
        <taxon>Eukaryota</taxon>
        <taxon>Viridiplantae</taxon>
        <taxon>Chlorophyta</taxon>
        <taxon>core chlorophytes</taxon>
        <taxon>Trebouxiophyceae</taxon>
        <taxon>Trebouxiophyceae incertae sedis</taxon>
        <taxon>Coccomyxaceae</taxon>
        <taxon>Coccomyxa</taxon>
    </lineage>
</organism>
<evidence type="ECO:0000256" key="1">
    <source>
        <dbReference type="ARBA" id="ARBA00022574"/>
    </source>
</evidence>
<reference evidence="5 6" key="1">
    <citation type="submission" date="2023-10" db="EMBL/GenBank/DDBJ databases">
        <authorList>
            <person name="Maclean D."/>
            <person name="Macfadyen A."/>
        </authorList>
    </citation>
    <scope>NUCLEOTIDE SEQUENCE [LARGE SCALE GENOMIC DNA]</scope>
</reference>
<dbReference type="PROSITE" id="PS50082">
    <property type="entry name" value="WD_REPEATS_2"/>
    <property type="match status" value="2"/>
</dbReference>
<dbReference type="GO" id="GO:1990234">
    <property type="term" value="C:transferase complex"/>
    <property type="evidence" value="ECO:0007669"/>
    <property type="project" value="UniProtKB-ARBA"/>
</dbReference>
<dbReference type="InterPro" id="IPR001680">
    <property type="entry name" value="WD40_rpt"/>
</dbReference>
<evidence type="ECO:0000256" key="3">
    <source>
        <dbReference type="PROSITE-ProRule" id="PRU00221"/>
    </source>
</evidence>
<dbReference type="PANTHER" id="PTHR22847:SF637">
    <property type="entry name" value="WD REPEAT DOMAIN 5B"/>
    <property type="match status" value="1"/>
</dbReference>
<evidence type="ECO:0000256" key="2">
    <source>
        <dbReference type="ARBA" id="ARBA00022737"/>
    </source>
</evidence>
<sequence>MWGGSITSTIHGHHARVFDVAFSPTDSAVLASASDDESCRVWRQDGSDTTQAASFHGHQDSVLRVSWAPCGTLLASASADTTVRLWRVGNADDDQQGPRFGAKEVQCLEGHPEEVYSCEFLDASTEAMQLASCSEEKVFLWDVGTEKQLASAGPPSDIQHEPTGYDIPTRWQPGHVFSLVAQPESGGILAGCCSDGSLRTWVRHDGALEPLKGLRLRNAMGSSCAWHQNGLHVALTFTSGDIAVVDIRTWCVVWEVKQSCPVFGCCYLPGSANALAVCGPSSSISIFDTSGDSSEGCQQHQPLRVLHESPSIAERHLLCVAAAPDGSAFAASGNTISPPARKADSFPQDSGASAGSVADDADELFSSSGLEAFGRGAAQAADPEHPGNVALQHQAAKQSKWSPISHWRANTISS</sequence>
<name>A0AAV1I8R3_9CHLO</name>
<dbReference type="InterPro" id="IPR015943">
    <property type="entry name" value="WD40/YVTN_repeat-like_dom_sf"/>
</dbReference>
<dbReference type="SMART" id="SM00320">
    <property type="entry name" value="WD40"/>
    <property type="match status" value="5"/>
</dbReference>
<keyword evidence="2" id="KW-0677">Repeat</keyword>
<gene>
    <name evidence="5" type="ORF">CVIRNUC_006643</name>
</gene>
<dbReference type="Gene3D" id="2.130.10.10">
    <property type="entry name" value="YVTN repeat-like/Quinoprotein amine dehydrogenase"/>
    <property type="match status" value="2"/>
</dbReference>
<dbReference type="PROSITE" id="PS50294">
    <property type="entry name" value="WD_REPEATS_REGION"/>
    <property type="match status" value="2"/>
</dbReference>
<feature type="compositionally biased region" description="Polar residues" evidence="4">
    <location>
        <begin position="395"/>
        <end position="414"/>
    </location>
</feature>
<dbReference type="Proteomes" id="UP001314263">
    <property type="component" value="Unassembled WGS sequence"/>
</dbReference>
<feature type="repeat" description="WD" evidence="3">
    <location>
        <begin position="55"/>
        <end position="96"/>
    </location>
</feature>
<dbReference type="SUPFAM" id="SSF50978">
    <property type="entry name" value="WD40 repeat-like"/>
    <property type="match status" value="1"/>
</dbReference>
<dbReference type="AlphaFoldDB" id="A0AAV1I8R3"/>
<evidence type="ECO:0000313" key="6">
    <source>
        <dbReference type="Proteomes" id="UP001314263"/>
    </source>
</evidence>
<dbReference type="InterPro" id="IPR036322">
    <property type="entry name" value="WD40_repeat_dom_sf"/>
</dbReference>
<dbReference type="Pfam" id="PF00400">
    <property type="entry name" value="WD40"/>
    <property type="match status" value="3"/>
</dbReference>
<protein>
    <submittedName>
        <fullName evidence="5">Uncharacterized protein</fullName>
    </submittedName>
</protein>
<evidence type="ECO:0000313" key="5">
    <source>
        <dbReference type="EMBL" id="CAK0783444.1"/>
    </source>
</evidence>
<comment type="caution">
    <text evidence="5">The sequence shown here is derived from an EMBL/GenBank/DDBJ whole genome shotgun (WGS) entry which is preliminary data.</text>
</comment>
<keyword evidence="1 3" id="KW-0853">WD repeat</keyword>